<dbReference type="Proteomes" id="UP000319209">
    <property type="component" value="Chromosome"/>
</dbReference>
<keyword evidence="3" id="KW-1185">Reference proteome</keyword>
<dbReference type="GO" id="GO:0016740">
    <property type="term" value="F:transferase activity"/>
    <property type="evidence" value="ECO:0007669"/>
    <property type="project" value="UniProtKB-KW"/>
</dbReference>
<name>A0A516GUL0_9FLAO</name>
<dbReference type="InterPro" id="IPR029044">
    <property type="entry name" value="Nucleotide-diphossugar_trans"/>
</dbReference>
<evidence type="ECO:0000313" key="2">
    <source>
        <dbReference type="EMBL" id="QDO95209.1"/>
    </source>
</evidence>
<dbReference type="KEGG" id="fop:FNB79_14915"/>
<gene>
    <name evidence="2" type="ORF">FNB79_14915</name>
</gene>
<organism evidence="2 3">
    <name type="scientific">Formosa sediminum</name>
    <dbReference type="NCBI Taxonomy" id="2594004"/>
    <lineage>
        <taxon>Bacteria</taxon>
        <taxon>Pseudomonadati</taxon>
        <taxon>Bacteroidota</taxon>
        <taxon>Flavobacteriia</taxon>
        <taxon>Flavobacteriales</taxon>
        <taxon>Flavobacteriaceae</taxon>
        <taxon>Formosa</taxon>
    </lineage>
</organism>
<protein>
    <submittedName>
        <fullName evidence="2">Nucleotide-diphospho-sugar transferase</fullName>
    </submittedName>
</protein>
<reference evidence="2 3" key="1">
    <citation type="submission" date="2019-07" db="EMBL/GenBank/DDBJ databases">
        <title>Genome sequencing for Formosa sp. PS13.</title>
        <authorList>
            <person name="Park S.-J."/>
        </authorList>
    </citation>
    <scope>NUCLEOTIDE SEQUENCE [LARGE SCALE GENOMIC DNA]</scope>
    <source>
        <strain evidence="2 3">PS13</strain>
    </source>
</reference>
<proteinExistence type="predicted"/>
<evidence type="ECO:0000259" key="1">
    <source>
        <dbReference type="Pfam" id="PF00483"/>
    </source>
</evidence>
<keyword evidence="2" id="KW-0808">Transferase</keyword>
<dbReference type="Gene3D" id="3.90.550.10">
    <property type="entry name" value="Spore Coat Polysaccharide Biosynthesis Protein SpsA, Chain A"/>
    <property type="match status" value="1"/>
</dbReference>
<sequence>MNSNTPTLVILAAGIGSRYGGLKQLDTFSPEGDTIMDFSIYDALQAGFGKFVFIIRKNIEDEFREVFNKKLAGKAEVDYVFQELENVPEAYINPKRKKPWGTGHALLMAKDVVKENFAIINADDFYGREAFLTMAKALKETDKESYNFCTMAYLLKNTISDNGYVSRGECQVNSEGFLTDVTERLHIENTSSGIIRKDDDGNMIPIAGETIVSMNFWGFTPKCFEFGTQLFETFLEENKDNLKAEFFIPSVVNEILNSGIATVKVLKSDAKWFGVTYKEDKKIAQDVISKLKAANIYPSNLWSDE</sequence>
<dbReference type="AlphaFoldDB" id="A0A516GUL0"/>
<feature type="domain" description="Nucleotidyl transferase" evidence="1">
    <location>
        <begin position="9"/>
        <end position="272"/>
    </location>
</feature>
<accession>A0A516GUL0</accession>
<evidence type="ECO:0000313" key="3">
    <source>
        <dbReference type="Proteomes" id="UP000319209"/>
    </source>
</evidence>
<dbReference type="InterPro" id="IPR005835">
    <property type="entry name" value="NTP_transferase_dom"/>
</dbReference>
<dbReference type="OrthoDB" id="9779926at2"/>
<dbReference type="RefSeq" id="WP_143382117.1">
    <property type="nucleotide sequence ID" value="NZ_CP041637.1"/>
</dbReference>
<dbReference type="EMBL" id="CP041637">
    <property type="protein sequence ID" value="QDO95209.1"/>
    <property type="molecule type" value="Genomic_DNA"/>
</dbReference>
<dbReference type="SUPFAM" id="SSF53448">
    <property type="entry name" value="Nucleotide-diphospho-sugar transferases"/>
    <property type="match status" value="1"/>
</dbReference>
<dbReference type="Pfam" id="PF00483">
    <property type="entry name" value="NTP_transferase"/>
    <property type="match status" value="1"/>
</dbReference>